<proteinExistence type="inferred from homology"/>
<dbReference type="Gene3D" id="2.40.128.110">
    <property type="entry name" value="Lipid/polyisoprenoid-binding, YceI-like"/>
    <property type="match status" value="1"/>
</dbReference>
<protein>
    <recommendedName>
        <fullName evidence="2">Lipid/polyisoprenoid-binding YceI-like domain-containing protein</fullName>
    </recommendedName>
</protein>
<comment type="similarity">
    <text evidence="1">Belongs to the UPF0312 family.</text>
</comment>
<dbReference type="PANTHER" id="PTHR34406:SF1">
    <property type="entry name" value="PROTEIN YCEI"/>
    <property type="match status" value="1"/>
</dbReference>
<dbReference type="Proteomes" id="UP000035199">
    <property type="component" value="Chromosome"/>
</dbReference>
<reference evidence="4" key="2">
    <citation type="submission" date="2015-05" db="EMBL/GenBank/DDBJ databases">
        <title>Complete genome sequence of Corynebacterium mustelae DSM 45274, isolated from various tissues of a male ferret with lethal sepsis.</title>
        <authorList>
            <person name="Ruckert C."/>
            <person name="Albersmeier A."/>
            <person name="Winkler A."/>
            <person name="Tauch A."/>
        </authorList>
    </citation>
    <scope>NUCLEOTIDE SEQUENCE [LARGE SCALE GENOMIC DNA]</scope>
    <source>
        <strain evidence="4">DSM 45274</strain>
    </source>
</reference>
<keyword evidence="4" id="KW-1185">Reference proteome</keyword>
<name>A0A0G3GZF0_9CORY</name>
<dbReference type="SMART" id="SM00867">
    <property type="entry name" value="YceI"/>
    <property type="match status" value="1"/>
</dbReference>
<dbReference type="InterPro" id="IPR036761">
    <property type="entry name" value="TTHA0802/YceI-like_sf"/>
</dbReference>
<evidence type="ECO:0000256" key="1">
    <source>
        <dbReference type="ARBA" id="ARBA00008812"/>
    </source>
</evidence>
<feature type="domain" description="Lipid/polyisoprenoid-binding YceI-like" evidence="2">
    <location>
        <begin position="57"/>
        <end position="228"/>
    </location>
</feature>
<evidence type="ECO:0000313" key="3">
    <source>
        <dbReference type="EMBL" id="AKK05905.1"/>
    </source>
</evidence>
<organism evidence="3 4">
    <name type="scientific">Corynebacterium mustelae</name>
    <dbReference type="NCBI Taxonomy" id="571915"/>
    <lineage>
        <taxon>Bacteria</taxon>
        <taxon>Bacillati</taxon>
        <taxon>Actinomycetota</taxon>
        <taxon>Actinomycetes</taxon>
        <taxon>Mycobacteriales</taxon>
        <taxon>Corynebacteriaceae</taxon>
        <taxon>Corynebacterium</taxon>
    </lineage>
</organism>
<dbReference type="PATRIC" id="fig|571915.4.peg.1683"/>
<evidence type="ECO:0000259" key="2">
    <source>
        <dbReference type="SMART" id="SM00867"/>
    </source>
</evidence>
<dbReference type="PANTHER" id="PTHR34406">
    <property type="entry name" value="PROTEIN YCEI"/>
    <property type="match status" value="1"/>
</dbReference>
<dbReference type="AlphaFoldDB" id="A0A0G3GZF0"/>
<dbReference type="Pfam" id="PF04264">
    <property type="entry name" value="YceI"/>
    <property type="match status" value="1"/>
</dbReference>
<gene>
    <name evidence="3" type="ORF">CMUST_07900</name>
</gene>
<dbReference type="RefSeq" id="WP_047262033.1">
    <property type="nucleotide sequence ID" value="NZ_CP011542.1"/>
</dbReference>
<sequence>MDRKRKPLIIGTVAAVILLATFAVATVLIPVFQGPGVKTGELDPRNATAATTEIDGAWKVVYGDAPNISSVGFTFKELLPSDARTTSGSTRGIRGNATISDATLTSGRIEVDMTSLSTDTERRDINVRQKIFETDSYPSANFEVTENVDLSNIPDDATVAEVTVTGDLTIKGKTNTVTSQYKVLRDGNKLTLSTTIPINRLDFGVETPEFVAAKIAEDGELNILITMMKD</sequence>
<dbReference type="SUPFAM" id="SSF101874">
    <property type="entry name" value="YceI-like"/>
    <property type="match status" value="1"/>
</dbReference>
<reference evidence="3 4" key="1">
    <citation type="journal article" date="2015" name="Genome Announc.">
        <title>Complete Genome Sequence of the Type Strain Corynebacterium mustelae DSM 45274, Isolated from Various Tissues of a Male Ferret with Lethal Sepsis.</title>
        <authorList>
            <person name="Ruckert C."/>
            <person name="Eimer J."/>
            <person name="Winkler A."/>
            <person name="Tauch A."/>
        </authorList>
    </citation>
    <scope>NUCLEOTIDE SEQUENCE [LARGE SCALE GENOMIC DNA]</scope>
    <source>
        <strain evidence="3 4">DSM 45274</strain>
    </source>
</reference>
<dbReference type="KEGG" id="cmv:CMUST_07900"/>
<dbReference type="InterPro" id="IPR007372">
    <property type="entry name" value="Lipid/polyisoprenoid-bd_YceI"/>
</dbReference>
<dbReference type="OrthoDB" id="117810at2"/>
<accession>A0A0G3GZF0</accession>
<evidence type="ECO:0000313" key="4">
    <source>
        <dbReference type="Proteomes" id="UP000035199"/>
    </source>
</evidence>
<dbReference type="EMBL" id="CP011542">
    <property type="protein sequence ID" value="AKK05905.1"/>
    <property type="molecule type" value="Genomic_DNA"/>
</dbReference>
<dbReference type="STRING" id="571915.CMUST_07900"/>